<keyword evidence="1" id="KW-1133">Transmembrane helix</keyword>
<keyword evidence="1" id="KW-0812">Transmembrane</keyword>
<feature type="domain" description="MATH" evidence="2">
    <location>
        <begin position="256"/>
        <end position="378"/>
    </location>
</feature>
<feature type="domain" description="MATH" evidence="2">
    <location>
        <begin position="101"/>
        <end position="236"/>
    </location>
</feature>
<evidence type="ECO:0000256" key="1">
    <source>
        <dbReference type="SAM" id="Phobius"/>
    </source>
</evidence>
<evidence type="ECO:0000259" key="2">
    <source>
        <dbReference type="PROSITE" id="PS50144"/>
    </source>
</evidence>
<name>A0A397XXQ8_BRACM</name>
<accession>A0A397XXQ8</accession>
<protein>
    <recommendedName>
        <fullName evidence="2">MATH domain-containing protein</fullName>
    </recommendedName>
</protein>
<dbReference type="SMART" id="SM00061">
    <property type="entry name" value="MATH"/>
    <property type="match status" value="2"/>
</dbReference>
<gene>
    <name evidence="3" type="ORF">BRARA_I02449</name>
</gene>
<evidence type="ECO:0000313" key="4">
    <source>
        <dbReference type="Proteomes" id="UP000264353"/>
    </source>
</evidence>
<dbReference type="AlphaFoldDB" id="A0A397XXQ8"/>
<dbReference type="Proteomes" id="UP000264353">
    <property type="component" value="Chromosome A9"/>
</dbReference>
<dbReference type="EMBL" id="CM010636">
    <property type="protein sequence ID" value="RID45747.1"/>
    <property type="molecule type" value="Genomic_DNA"/>
</dbReference>
<dbReference type="Gene3D" id="2.60.210.10">
    <property type="entry name" value="Apoptosis, Tumor Necrosis Factor Receptor Associated Protein 2, Chain A"/>
    <property type="match status" value="2"/>
</dbReference>
<sequence>MVAEEKKRNISYGSIFVFCFFCFVFVAEVVRFVKPNYDFKQNVFTERDVTVTEAIAEAVVEGSHFVMDSISPCNSRRSGLPRRKQHEKLEAPIGQWRERPPTTYCIKFESFRTLLNLVKDGKYVSRPFSSGGYNWTYEIYPNGDKRVGANGLISLYVRIDNSTLITNPQDVYAEIKFFVYNRKQDKYYSYHEPEAARFHLFKTEWGIPSIQSTANYLDPTTGYVFDGDQCVFGVDVFVAQPFKKWEVFSFDEHVNEPIFSWKLTHISTSFSDSYTSGTFTSGGRNWVLKVYPNGDGYGKGNSLSLYLLSESNEKAYVRAKLRVLDQINSNHVEKLVEGWPNAAENSGWGFEKFVPLADLKDQSRGLVVDDALKVEVEIIAFSKTDSTLNA</sequence>
<proteinExistence type="predicted"/>
<dbReference type="Pfam" id="PF22486">
    <property type="entry name" value="MATH_2"/>
    <property type="match status" value="2"/>
</dbReference>
<dbReference type="InterPro" id="IPR008974">
    <property type="entry name" value="TRAF-like"/>
</dbReference>
<dbReference type="PANTHER" id="PTHR46162:SF58">
    <property type="entry name" value="TRAF-LIKE FAMILY PROTEIN"/>
    <property type="match status" value="1"/>
</dbReference>
<dbReference type="CDD" id="cd00121">
    <property type="entry name" value="MATH"/>
    <property type="match status" value="2"/>
</dbReference>
<dbReference type="SUPFAM" id="SSF49599">
    <property type="entry name" value="TRAF domain-like"/>
    <property type="match status" value="2"/>
</dbReference>
<feature type="transmembrane region" description="Helical" evidence="1">
    <location>
        <begin position="12"/>
        <end position="33"/>
    </location>
</feature>
<keyword evidence="1" id="KW-0472">Membrane</keyword>
<organism evidence="3 4">
    <name type="scientific">Brassica campestris</name>
    <name type="common">Field mustard</name>
    <dbReference type="NCBI Taxonomy" id="3711"/>
    <lineage>
        <taxon>Eukaryota</taxon>
        <taxon>Viridiplantae</taxon>
        <taxon>Streptophyta</taxon>
        <taxon>Embryophyta</taxon>
        <taxon>Tracheophyta</taxon>
        <taxon>Spermatophyta</taxon>
        <taxon>Magnoliopsida</taxon>
        <taxon>eudicotyledons</taxon>
        <taxon>Gunneridae</taxon>
        <taxon>Pentapetalae</taxon>
        <taxon>rosids</taxon>
        <taxon>malvids</taxon>
        <taxon>Brassicales</taxon>
        <taxon>Brassicaceae</taxon>
        <taxon>Brassiceae</taxon>
        <taxon>Brassica</taxon>
    </lineage>
</organism>
<dbReference type="PANTHER" id="PTHR46162">
    <property type="entry name" value="TRAF-LIKE FAMILY PROTEIN"/>
    <property type="match status" value="1"/>
</dbReference>
<dbReference type="PROSITE" id="PS50144">
    <property type="entry name" value="MATH"/>
    <property type="match status" value="2"/>
</dbReference>
<dbReference type="InterPro" id="IPR002083">
    <property type="entry name" value="MATH/TRAF_dom"/>
</dbReference>
<reference evidence="3 4" key="1">
    <citation type="submission" date="2018-06" db="EMBL/GenBank/DDBJ databases">
        <title>WGS assembly of Brassica rapa FPsc.</title>
        <authorList>
            <person name="Bowman J."/>
            <person name="Kohchi T."/>
            <person name="Yamato K."/>
            <person name="Jenkins J."/>
            <person name="Shu S."/>
            <person name="Ishizaki K."/>
            <person name="Yamaoka S."/>
            <person name="Nishihama R."/>
            <person name="Nakamura Y."/>
            <person name="Berger F."/>
            <person name="Adam C."/>
            <person name="Aki S."/>
            <person name="Althoff F."/>
            <person name="Araki T."/>
            <person name="Arteaga-Vazquez M."/>
            <person name="Balasubrmanian S."/>
            <person name="Bauer D."/>
            <person name="Boehm C."/>
            <person name="Briginshaw L."/>
            <person name="Caballero-Perez J."/>
            <person name="Catarino B."/>
            <person name="Chen F."/>
            <person name="Chiyoda S."/>
            <person name="Chovatia M."/>
            <person name="Davies K."/>
            <person name="Delmans M."/>
            <person name="Demura T."/>
            <person name="Dierschke T."/>
            <person name="Dolan L."/>
            <person name="Dorantes-Acosta A."/>
            <person name="Eklund D."/>
            <person name="Florent S."/>
            <person name="Flores-Sandoval E."/>
            <person name="Fujiyama A."/>
            <person name="Fukuzawa H."/>
            <person name="Galik B."/>
            <person name="Grimanelli D."/>
            <person name="Grimwood J."/>
            <person name="Grossniklaus U."/>
            <person name="Hamada T."/>
            <person name="Haseloff J."/>
            <person name="Hetherington A."/>
            <person name="Higo A."/>
            <person name="Hirakawa Y."/>
            <person name="Hundley H."/>
            <person name="Ikeda Y."/>
            <person name="Inoue K."/>
            <person name="Inoue S."/>
            <person name="Ishida S."/>
            <person name="Jia Q."/>
            <person name="Kakita M."/>
            <person name="Kanazawa T."/>
            <person name="Kawai Y."/>
            <person name="Kawashima T."/>
            <person name="Kennedy M."/>
            <person name="Kinose K."/>
            <person name="Kinoshita T."/>
            <person name="Kohara Y."/>
            <person name="Koide E."/>
            <person name="Komatsu K."/>
            <person name="Kopischke S."/>
            <person name="Kubo M."/>
            <person name="Kyozuka J."/>
            <person name="Lagercrantz U."/>
            <person name="Lin S."/>
            <person name="Lindquist E."/>
            <person name="Lipzen A."/>
            <person name="Lu C."/>
            <person name="Luna E."/>
            <person name="Martienssen R."/>
            <person name="Minamino N."/>
            <person name="Mizutani M."/>
            <person name="Mizutani M."/>
            <person name="Mochizuki N."/>
            <person name="Monte I."/>
            <person name="Mosher R."/>
            <person name="Nagasaki H."/>
            <person name="Nakagami H."/>
            <person name="Naramoto S."/>
            <person name="Nishitani K."/>
            <person name="Ohtani M."/>
            <person name="Okamoto T."/>
            <person name="Okumura M."/>
            <person name="Phillips J."/>
            <person name="Pollak B."/>
            <person name="Reinders A."/>
            <person name="Roevekamp M."/>
            <person name="Sano R."/>
            <person name="Sawa S."/>
            <person name="Schmid M."/>
            <person name="Shirakawa M."/>
            <person name="Solano R."/>
            <person name="Spunde A."/>
            <person name="Suetsugu N."/>
            <person name="Sugano S."/>
            <person name="Sugiyama A."/>
            <person name="Sun R."/>
            <person name="Suzuki Y."/>
            <person name="Takenaka M."/>
            <person name="Takezawa D."/>
            <person name="Tomogane H."/>
            <person name="Tsuzuki M."/>
            <person name="Ueda T."/>
            <person name="Umeda M."/>
            <person name="Ward J."/>
            <person name="Watanabe Y."/>
            <person name="Yazaki K."/>
            <person name="Yokoyama R."/>
            <person name="Yoshitake Y."/>
            <person name="Yotsui I."/>
            <person name="Zachgo S."/>
            <person name="Schmutz J."/>
        </authorList>
    </citation>
    <scope>NUCLEOTIDE SEQUENCE [LARGE SCALE GENOMIC DNA]</scope>
    <source>
        <strain evidence="4">cv. B-3</strain>
    </source>
</reference>
<evidence type="ECO:0000313" key="3">
    <source>
        <dbReference type="EMBL" id="RID45747.1"/>
    </source>
</evidence>